<keyword evidence="3" id="KW-1185">Reference proteome</keyword>
<dbReference type="Proteomes" id="UP000198717">
    <property type="component" value="Unassembled WGS sequence"/>
</dbReference>
<dbReference type="Proteomes" id="UP000321224">
    <property type="component" value="Unassembled WGS sequence"/>
</dbReference>
<comment type="caution">
    <text evidence="1">The sequence shown here is derived from an EMBL/GenBank/DDBJ whole genome shotgun (WGS) entry which is preliminary data.</text>
</comment>
<dbReference type="Gene3D" id="4.10.410.40">
    <property type="match status" value="1"/>
</dbReference>
<proteinExistence type="predicted"/>
<dbReference type="AlphaFoldDB" id="A0A511HRT8"/>
<organism evidence="1 4">
    <name type="scientific">Myxococcus virescens</name>
    <dbReference type="NCBI Taxonomy" id="83456"/>
    <lineage>
        <taxon>Bacteria</taxon>
        <taxon>Pseudomonadati</taxon>
        <taxon>Myxococcota</taxon>
        <taxon>Myxococcia</taxon>
        <taxon>Myxococcales</taxon>
        <taxon>Cystobacterineae</taxon>
        <taxon>Myxococcaceae</taxon>
        <taxon>Myxococcus</taxon>
    </lineage>
</organism>
<dbReference type="EMBL" id="BJVY01000063">
    <property type="protein sequence ID" value="GEL75209.1"/>
    <property type="molecule type" value="Genomic_DNA"/>
</dbReference>
<evidence type="ECO:0000313" key="2">
    <source>
        <dbReference type="EMBL" id="SDD65291.1"/>
    </source>
</evidence>
<accession>A0A511HRT8</accession>
<evidence type="ECO:0000313" key="4">
    <source>
        <dbReference type="Proteomes" id="UP000321224"/>
    </source>
</evidence>
<reference evidence="2 3" key="1">
    <citation type="submission" date="2016-10" db="EMBL/GenBank/DDBJ databases">
        <authorList>
            <person name="Varghese N."/>
            <person name="Submissions S."/>
        </authorList>
    </citation>
    <scope>NUCLEOTIDE SEQUENCE [LARGE SCALE GENOMIC DNA]</scope>
    <source>
        <strain evidence="2 3">DSM 2260</strain>
    </source>
</reference>
<sequence length="136" mass="13994">MALAGYLARVAITATNVAPTTADLVNPTMSTGMNRTAAELDNSYLGNAYTSFILGKRGAEVPLEGDYDAADVAQARVIAAFESGASIWVHVLFDGTTGQRVEARCSGYNIGADQGGKVTFSATIKSVGAVQASTLA</sequence>
<evidence type="ECO:0000313" key="3">
    <source>
        <dbReference type="Proteomes" id="UP000198717"/>
    </source>
</evidence>
<evidence type="ECO:0008006" key="5">
    <source>
        <dbReference type="Google" id="ProtNLM"/>
    </source>
</evidence>
<protein>
    <recommendedName>
        <fullName evidence="5">Phage tail protein</fullName>
    </recommendedName>
</protein>
<name>A0A511HRT8_9BACT</name>
<gene>
    <name evidence="1" type="ORF">MVI01_69930</name>
    <name evidence="2" type="ORF">SAMN04488504_102134</name>
</gene>
<evidence type="ECO:0000313" key="1">
    <source>
        <dbReference type="EMBL" id="GEL75209.1"/>
    </source>
</evidence>
<dbReference type="RefSeq" id="WP_090487442.1">
    <property type="nucleotide sequence ID" value="NZ_BJVY01000063.1"/>
</dbReference>
<dbReference type="EMBL" id="FNAJ01000002">
    <property type="protein sequence ID" value="SDD65291.1"/>
    <property type="molecule type" value="Genomic_DNA"/>
</dbReference>
<reference evidence="1 4" key="2">
    <citation type="submission" date="2019-07" db="EMBL/GenBank/DDBJ databases">
        <title>Whole genome shotgun sequence of Myxococcus virescens NBRC 100334.</title>
        <authorList>
            <person name="Hosoyama A."/>
            <person name="Uohara A."/>
            <person name="Ohji S."/>
            <person name="Ichikawa N."/>
        </authorList>
    </citation>
    <scope>NUCLEOTIDE SEQUENCE [LARGE SCALE GENOMIC DNA]</scope>
    <source>
        <strain evidence="1 4">NBRC 100334</strain>
    </source>
</reference>